<reference evidence="1 2" key="1">
    <citation type="journal article" date="2014" name="Int. J. Syst. Evol. Microbiol.">
        <title>Nocardioides zeae sp. nov., isolated from the stem of Zea mays.</title>
        <authorList>
            <person name="Glaeser S.P."/>
            <person name="McInroy J.A."/>
            <person name="Busse H.J."/>
            <person name="Kampfer P."/>
        </authorList>
    </citation>
    <scope>NUCLEOTIDE SEQUENCE [LARGE SCALE GENOMIC DNA]</scope>
    <source>
        <strain evidence="1 2">JCM 30728</strain>
    </source>
</reference>
<sequence>MGNVTTLDEASIQRIRNLLLSMSQQGQVELLSVGTLPSISFGGSPAAARVATQRTGAVSTQGTAIQRDLGQIEGLIEAFDQAAAELRLTDEYAEATVRAVAAAVAGAGGSLRAMLA</sequence>
<dbReference type="EMBL" id="JAAGXA010000007">
    <property type="protein sequence ID" value="NEN78870.1"/>
    <property type="molecule type" value="Genomic_DNA"/>
</dbReference>
<evidence type="ECO:0000313" key="1">
    <source>
        <dbReference type="EMBL" id="NEN78870.1"/>
    </source>
</evidence>
<dbReference type="Proteomes" id="UP000468687">
    <property type="component" value="Unassembled WGS sequence"/>
</dbReference>
<keyword evidence="2" id="KW-1185">Reference proteome</keyword>
<name>A0A6P0HKR1_9ACTN</name>
<proteinExistence type="predicted"/>
<protein>
    <submittedName>
        <fullName evidence="1">Uncharacterized protein</fullName>
    </submittedName>
</protein>
<accession>A0A6P0HKR1</accession>
<organism evidence="1 2">
    <name type="scientific">Nocardioides zeae</name>
    <dbReference type="NCBI Taxonomy" id="1457234"/>
    <lineage>
        <taxon>Bacteria</taxon>
        <taxon>Bacillati</taxon>
        <taxon>Actinomycetota</taxon>
        <taxon>Actinomycetes</taxon>
        <taxon>Propionibacteriales</taxon>
        <taxon>Nocardioidaceae</taxon>
        <taxon>Nocardioides</taxon>
    </lineage>
</organism>
<gene>
    <name evidence="1" type="ORF">G3T38_11340</name>
</gene>
<comment type="caution">
    <text evidence="1">The sequence shown here is derived from an EMBL/GenBank/DDBJ whole genome shotgun (WGS) entry which is preliminary data.</text>
</comment>
<evidence type="ECO:0000313" key="2">
    <source>
        <dbReference type="Proteomes" id="UP000468687"/>
    </source>
</evidence>
<dbReference type="RefSeq" id="WP_163772424.1">
    <property type="nucleotide sequence ID" value="NZ_JAAGXA010000007.1"/>
</dbReference>
<dbReference type="AlphaFoldDB" id="A0A6P0HKR1"/>